<dbReference type="GO" id="GO:0016628">
    <property type="term" value="F:oxidoreductase activity, acting on the CH-CH group of donors, NAD or NADP as acceptor"/>
    <property type="evidence" value="ECO:0007669"/>
    <property type="project" value="InterPro"/>
</dbReference>
<dbReference type="CDD" id="cd05288">
    <property type="entry name" value="PGDH"/>
    <property type="match status" value="1"/>
</dbReference>
<dbReference type="Gene3D" id="3.90.180.10">
    <property type="entry name" value="Medium-chain alcohol dehydrogenases, catalytic domain"/>
    <property type="match status" value="1"/>
</dbReference>
<dbReference type="InterPro" id="IPR045010">
    <property type="entry name" value="MDR_fam"/>
</dbReference>
<sequence>MISHNPTVIFRKAVPDGALPVAGEHIVSDDTCTIDLENVRLGGGFLTETIAVTPESSMRLRMRPREKADFVTTFNLNEPLVGFGLVKVLRSEEDSIKEGDILMGLTPWQKYTVQPYVEADPAGAFPVEQYLVALGNPGMAAYFALHGLAKIKTASIISICTSMRLLTRPSLAIQLAKQAGSTVIASAGSESKLEYLRDLGADHVFNYQTDGYVHPLAKHGPVDIVIDCVGGEALEAAIEHASFKAQIIIVGASADYGVPASERYGVKNMEYVFQKALKISGLFMLDQLDLFEEYFSVIPEMLKSGKVTSRILRVDGLKNGPQAMVNMLTGNGGQVGKPIIFV</sequence>
<gene>
    <name evidence="3" type="ORF">CYLTODRAFT_401085</name>
</gene>
<reference evidence="3 4" key="1">
    <citation type="journal article" date="2015" name="Fungal Genet. Biol.">
        <title>Evolution of novel wood decay mechanisms in Agaricales revealed by the genome sequences of Fistulina hepatica and Cylindrobasidium torrendii.</title>
        <authorList>
            <person name="Floudas D."/>
            <person name="Held B.W."/>
            <person name="Riley R."/>
            <person name="Nagy L.G."/>
            <person name="Koehler G."/>
            <person name="Ransdell A.S."/>
            <person name="Younus H."/>
            <person name="Chow J."/>
            <person name="Chiniquy J."/>
            <person name="Lipzen A."/>
            <person name="Tritt A."/>
            <person name="Sun H."/>
            <person name="Haridas S."/>
            <person name="LaButti K."/>
            <person name="Ohm R.A."/>
            <person name="Kues U."/>
            <person name="Blanchette R.A."/>
            <person name="Grigoriev I.V."/>
            <person name="Minto R.E."/>
            <person name="Hibbett D.S."/>
        </authorList>
    </citation>
    <scope>NUCLEOTIDE SEQUENCE [LARGE SCALE GENOMIC DNA]</scope>
    <source>
        <strain evidence="3 4">FP15055 ss-10</strain>
    </source>
</reference>
<organism evidence="3 4">
    <name type="scientific">Cylindrobasidium torrendii FP15055 ss-10</name>
    <dbReference type="NCBI Taxonomy" id="1314674"/>
    <lineage>
        <taxon>Eukaryota</taxon>
        <taxon>Fungi</taxon>
        <taxon>Dikarya</taxon>
        <taxon>Basidiomycota</taxon>
        <taxon>Agaricomycotina</taxon>
        <taxon>Agaricomycetes</taxon>
        <taxon>Agaricomycetidae</taxon>
        <taxon>Agaricales</taxon>
        <taxon>Marasmiineae</taxon>
        <taxon>Physalacriaceae</taxon>
        <taxon>Cylindrobasidium</taxon>
    </lineage>
</organism>
<dbReference type="Pfam" id="PF00107">
    <property type="entry name" value="ADH_zinc_N"/>
    <property type="match status" value="1"/>
</dbReference>
<name>A0A0D7B477_9AGAR</name>
<dbReference type="InterPro" id="IPR011032">
    <property type="entry name" value="GroES-like_sf"/>
</dbReference>
<dbReference type="OrthoDB" id="809632at2759"/>
<dbReference type="InterPro" id="IPR036291">
    <property type="entry name" value="NAD(P)-bd_dom_sf"/>
</dbReference>
<accession>A0A0D7B477</accession>
<evidence type="ECO:0000259" key="2">
    <source>
        <dbReference type="SMART" id="SM00829"/>
    </source>
</evidence>
<feature type="domain" description="Enoyl reductase (ER)" evidence="2">
    <location>
        <begin position="55"/>
        <end position="340"/>
    </location>
</feature>
<dbReference type="Gene3D" id="3.40.50.720">
    <property type="entry name" value="NAD(P)-binding Rossmann-like Domain"/>
    <property type="match status" value="1"/>
</dbReference>
<dbReference type="EMBL" id="KN880609">
    <property type="protein sequence ID" value="KIY64989.1"/>
    <property type="molecule type" value="Genomic_DNA"/>
</dbReference>
<keyword evidence="1" id="KW-0560">Oxidoreductase</keyword>
<protein>
    <submittedName>
        <fullName evidence="3">NAD(P)-binding protein</fullName>
    </submittedName>
</protein>
<dbReference type="SMART" id="SM00829">
    <property type="entry name" value="PKS_ER"/>
    <property type="match status" value="1"/>
</dbReference>
<dbReference type="Pfam" id="PF16884">
    <property type="entry name" value="ADH_N_2"/>
    <property type="match status" value="1"/>
</dbReference>
<dbReference type="Proteomes" id="UP000054007">
    <property type="component" value="Unassembled WGS sequence"/>
</dbReference>
<dbReference type="AlphaFoldDB" id="A0A0D7B477"/>
<dbReference type="InterPro" id="IPR020843">
    <property type="entry name" value="ER"/>
</dbReference>
<proteinExistence type="predicted"/>
<dbReference type="PANTHER" id="PTHR43205">
    <property type="entry name" value="PROSTAGLANDIN REDUCTASE"/>
    <property type="match status" value="1"/>
</dbReference>
<evidence type="ECO:0000256" key="1">
    <source>
        <dbReference type="ARBA" id="ARBA00023002"/>
    </source>
</evidence>
<evidence type="ECO:0000313" key="4">
    <source>
        <dbReference type="Proteomes" id="UP000054007"/>
    </source>
</evidence>
<dbReference type="PANTHER" id="PTHR43205:SF7">
    <property type="entry name" value="PROSTAGLANDIN REDUCTASE 1"/>
    <property type="match status" value="1"/>
</dbReference>
<dbReference type="SUPFAM" id="SSF51735">
    <property type="entry name" value="NAD(P)-binding Rossmann-fold domains"/>
    <property type="match status" value="1"/>
</dbReference>
<keyword evidence="4" id="KW-1185">Reference proteome</keyword>
<dbReference type="SUPFAM" id="SSF50129">
    <property type="entry name" value="GroES-like"/>
    <property type="match status" value="1"/>
</dbReference>
<dbReference type="InterPro" id="IPR013149">
    <property type="entry name" value="ADH-like_C"/>
</dbReference>
<dbReference type="InterPro" id="IPR041694">
    <property type="entry name" value="ADH_N_2"/>
</dbReference>
<evidence type="ECO:0000313" key="3">
    <source>
        <dbReference type="EMBL" id="KIY64989.1"/>
    </source>
</evidence>